<dbReference type="InterPro" id="IPR052163">
    <property type="entry name" value="DGC-Regulatory_Protein"/>
</dbReference>
<dbReference type="PANTHER" id="PTHR46663:SF3">
    <property type="entry name" value="SLL0267 PROTEIN"/>
    <property type="match status" value="1"/>
</dbReference>
<dbReference type="PROSITE" id="PS50887">
    <property type="entry name" value="GGDEF"/>
    <property type="match status" value="1"/>
</dbReference>
<dbReference type="FunFam" id="3.30.70.270:FF:000001">
    <property type="entry name" value="Diguanylate cyclase domain protein"/>
    <property type="match status" value="1"/>
</dbReference>
<dbReference type="SUPFAM" id="SSF55785">
    <property type="entry name" value="PYP-like sensor domain (PAS domain)"/>
    <property type="match status" value="1"/>
</dbReference>
<dbReference type="Gene3D" id="3.30.70.270">
    <property type="match status" value="1"/>
</dbReference>
<keyword evidence="4" id="KW-1185">Reference proteome</keyword>
<organism evidence="3 4">
    <name type="scientific">Aquabacter spiritensis</name>
    <dbReference type="NCBI Taxonomy" id="933073"/>
    <lineage>
        <taxon>Bacteria</taxon>
        <taxon>Pseudomonadati</taxon>
        <taxon>Pseudomonadota</taxon>
        <taxon>Alphaproteobacteria</taxon>
        <taxon>Hyphomicrobiales</taxon>
        <taxon>Xanthobacteraceae</taxon>
        <taxon>Aquabacter</taxon>
    </lineage>
</organism>
<dbReference type="PANTHER" id="PTHR46663">
    <property type="entry name" value="DIGUANYLATE CYCLASE DGCT-RELATED"/>
    <property type="match status" value="1"/>
</dbReference>
<comment type="caution">
    <text evidence="3">The sequence shown here is derived from an EMBL/GenBank/DDBJ whole genome shotgun (WGS) entry which is preliminary data.</text>
</comment>
<dbReference type="SUPFAM" id="SSF55073">
    <property type="entry name" value="Nucleotide cyclase"/>
    <property type="match status" value="1"/>
</dbReference>
<evidence type="ECO:0000259" key="1">
    <source>
        <dbReference type="PROSITE" id="PS50112"/>
    </source>
</evidence>
<dbReference type="InterPro" id="IPR035965">
    <property type="entry name" value="PAS-like_dom_sf"/>
</dbReference>
<dbReference type="GO" id="GO:0003824">
    <property type="term" value="F:catalytic activity"/>
    <property type="evidence" value="ECO:0007669"/>
    <property type="project" value="UniProtKB-ARBA"/>
</dbReference>
<proteinExistence type="predicted"/>
<dbReference type="SMART" id="SM00091">
    <property type="entry name" value="PAS"/>
    <property type="match status" value="1"/>
</dbReference>
<dbReference type="Proteomes" id="UP000294664">
    <property type="component" value="Unassembled WGS sequence"/>
</dbReference>
<feature type="domain" description="GGDEF" evidence="2">
    <location>
        <begin position="313"/>
        <end position="445"/>
    </location>
</feature>
<dbReference type="InterPro" id="IPR029787">
    <property type="entry name" value="Nucleotide_cyclase"/>
</dbReference>
<name>A0A4R3LVE6_9HYPH</name>
<dbReference type="Pfam" id="PF00990">
    <property type="entry name" value="GGDEF"/>
    <property type="match status" value="1"/>
</dbReference>
<dbReference type="Pfam" id="PF08447">
    <property type="entry name" value="PAS_3"/>
    <property type="match status" value="1"/>
</dbReference>
<dbReference type="NCBIfam" id="TIGR00254">
    <property type="entry name" value="GGDEF"/>
    <property type="match status" value="1"/>
</dbReference>
<reference evidence="3 4" key="1">
    <citation type="submission" date="2019-03" db="EMBL/GenBank/DDBJ databases">
        <title>Genomic Encyclopedia of Type Strains, Phase IV (KMG-IV): sequencing the most valuable type-strain genomes for metagenomic binning, comparative biology and taxonomic classification.</title>
        <authorList>
            <person name="Goeker M."/>
        </authorList>
    </citation>
    <scope>NUCLEOTIDE SEQUENCE [LARGE SCALE GENOMIC DNA]</scope>
    <source>
        <strain evidence="3 4">DSM 9035</strain>
    </source>
</reference>
<dbReference type="SMART" id="SM00267">
    <property type="entry name" value="GGDEF"/>
    <property type="match status" value="1"/>
</dbReference>
<dbReference type="PROSITE" id="PS50112">
    <property type="entry name" value="PAS"/>
    <property type="match status" value="1"/>
</dbReference>
<evidence type="ECO:0000313" key="4">
    <source>
        <dbReference type="Proteomes" id="UP000294664"/>
    </source>
</evidence>
<accession>A0A4R3LVE6</accession>
<dbReference type="Gene3D" id="3.30.450.20">
    <property type="entry name" value="PAS domain"/>
    <property type="match status" value="1"/>
</dbReference>
<dbReference type="AlphaFoldDB" id="A0A4R3LVE6"/>
<feature type="domain" description="PAS" evidence="1">
    <location>
        <begin position="154"/>
        <end position="224"/>
    </location>
</feature>
<dbReference type="InterPro" id="IPR000160">
    <property type="entry name" value="GGDEF_dom"/>
</dbReference>
<dbReference type="SUPFAM" id="SSF55781">
    <property type="entry name" value="GAF domain-like"/>
    <property type="match status" value="1"/>
</dbReference>
<dbReference type="CDD" id="cd00130">
    <property type="entry name" value="PAS"/>
    <property type="match status" value="1"/>
</dbReference>
<dbReference type="InterPro" id="IPR001610">
    <property type="entry name" value="PAC"/>
</dbReference>
<gene>
    <name evidence="3" type="ORF">EDC64_10629</name>
</gene>
<dbReference type="InterPro" id="IPR043128">
    <property type="entry name" value="Rev_trsase/Diguanyl_cyclase"/>
</dbReference>
<dbReference type="OrthoDB" id="9814202at2"/>
<dbReference type="EMBL" id="SMAI01000006">
    <property type="protein sequence ID" value="TCT04600.1"/>
    <property type="molecule type" value="Genomic_DNA"/>
</dbReference>
<dbReference type="SMART" id="SM00086">
    <property type="entry name" value="PAC"/>
    <property type="match status" value="1"/>
</dbReference>
<dbReference type="CDD" id="cd01949">
    <property type="entry name" value="GGDEF"/>
    <property type="match status" value="1"/>
</dbReference>
<protein>
    <submittedName>
        <fullName evidence="3">PAS domain S-box-containing protein/diguanylate cyclase (GGDEF)-like protein</fullName>
    </submittedName>
</protein>
<sequence>MSPGSTSPLKSASPSQLRLAPLCRSARRQLGFAAAGICLEAPDLHWIDLDARADPRLWTFATSLRGWPAGDGMVAVADATRVPRLAHQPYVAGDPGLRCLVSIPFGSVLRGRLSLYDTRIREVGADEIAALGGLADIAGQMLRLLEETQQALQREADFRILAEASSDTIVRGDLDGVRLYVSPSVEALLGYTPQDLVGKRAIDIVHPDDVPEFRKLMQSIRNGTLDVGICEVRQRNKDGAWVWMEASVRLTYDAETGLPTGYVSSVRGMDRRKAAQAHLEYLASHDALTGLANRALLDQHVKETIAQSGQTGQRAAFLYMDLDRFKQVNDTLGHVAGDKLLQLAAARLRAVVPEPDMVARLGGDEFAVVHPIETEADAARLAERLIAAMKAPFAVENAALSIGLSIGITFIDQAGDDPADIVAAADAALYAAKSAGRNTFRINRG</sequence>
<evidence type="ECO:0000313" key="3">
    <source>
        <dbReference type="EMBL" id="TCT04600.1"/>
    </source>
</evidence>
<dbReference type="NCBIfam" id="TIGR00229">
    <property type="entry name" value="sensory_box"/>
    <property type="match status" value="1"/>
</dbReference>
<dbReference type="RefSeq" id="WP_132031378.1">
    <property type="nucleotide sequence ID" value="NZ_SMAI01000006.1"/>
</dbReference>
<dbReference type="InterPro" id="IPR013655">
    <property type="entry name" value="PAS_fold_3"/>
</dbReference>
<evidence type="ECO:0000259" key="2">
    <source>
        <dbReference type="PROSITE" id="PS50887"/>
    </source>
</evidence>
<dbReference type="InterPro" id="IPR000014">
    <property type="entry name" value="PAS"/>
</dbReference>